<accession>A0A0K2V3P1</accession>
<name>A0A0K2V3P1_LEPSM</name>
<feature type="non-terminal residue" evidence="1">
    <location>
        <position position="1"/>
    </location>
</feature>
<protein>
    <submittedName>
        <fullName evidence="1">Uncharacterized protein</fullName>
    </submittedName>
</protein>
<evidence type="ECO:0000313" key="1">
    <source>
        <dbReference type="EMBL" id="CDW44910.1"/>
    </source>
</evidence>
<dbReference type="EMBL" id="HACA01027549">
    <property type="protein sequence ID" value="CDW44910.1"/>
    <property type="molecule type" value="Transcribed_RNA"/>
</dbReference>
<reference evidence="1" key="1">
    <citation type="submission" date="2014-05" db="EMBL/GenBank/DDBJ databases">
        <authorList>
            <person name="Chronopoulou M."/>
        </authorList>
    </citation>
    <scope>NUCLEOTIDE SEQUENCE</scope>
    <source>
        <tissue evidence="1">Whole organism</tissue>
    </source>
</reference>
<sequence>DLYYSSTPFLLISLGHPGFLRINNYVSSTSSRQNKNHDKLGKKQNNYKSLLKYLRKWAVIIKCASHQQKNELK</sequence>
<organism evidence="1">
    <name type="scientific">Lepeophtheirus salmonis</name>
    <name type="common">Salmon louse</name>
    <name type="synonym">Caligus salmonis</name>
    <dbReference type="NCBI Taxonomy" id="72036"/>
    <lineage>
        <taxon>Eukaryota</taxon>
        <taxon>Metazoa</taxon>
        <taxon>Ecdysozoa</taxon>
        <taxon>Arthropoda</taxon>
        <taxon>Crustacea</taxon>
        <taxon>Multicrustacea</taxon>
        <taxon>Hexanauplia</taxon>
        <taxon>Copepoda</taxon>
        <taxon>Siphonostomatoida</taxon>
        <taxon>Caligidae</taxon>
        <taxon>Lepeophtheirus</taxon>
    </lineage>
</organism>
<dbReference type="AlphaFoldDB" id="A0A0K2V3P1"/>
<proteinExistence type="predicted"/>